<evidence type="ECO:0000313" key="3">
    <source>
        <dbReference type="Proteomes" id="UP000179786"/>
    </source>
</evidence>
<proteinExistence type="predicted"/>
<feature type="chain" id="PRO_5010313099" evidence="1">
    <location>
        <begin position="19"/>
        <end position="135"/>
    </location>
</feature>
<name>A0A1S1MSC7_9GAMM</name>
<dbReference type="EMBL" id="MKJU01000027">
    <property type="protein sequence ID" value="OHU90033.1"/>
    <property type="molecule type" value="Genomic_DNA"/>
</dbReference>
<evidence type="ECO:0000313" key="2">
    <source>
        <dbReference type="EMBL" id="OHU90033.1"/>
    </source>
</evidence>
<comment type="caution">
    <text evidence="2">The sequence shown here is derived from an EMBL/GenBank/DDBJ whole genome shotgun (WGS) entry which is preliminary data.</text>
</comment>
<dbReference type="STRING" id="1859457.BET10_14745"/>
<dbReference type="RefSeq" id="WP_070986002.1">
    <property type="nucleotide sequence ID" value="NZ_MKJU01000027.1"/>
</dbReference>
<dbReference type="Proteomes" id="UP000179786">
    <property type="component" value="Unassembled WGS sequence"/>
</dbReference>
<dbReference type="AlphaFoldDB" id="A0A1S1MSC7"/>
<dbReference type="SUPFAM" id="SSF53850">
    <property type="entry name" value="Periplasmic binding protein-like II"/>
    <property type="match status" value="1"/>
</dbReference>
<protein>
    <submittedName>
        <fullName evidence="2">Phosphate ABC transporter substrate-binding protein</fullName>
    </submittedName>
</protein>
<dbReference type="Gene3D" id="3.40.190.10">
    <property type="entry name" value="Periplasmic binding protein-like II"/>
    <property type="match status" value="1"/>
</dbReference>
<organism evidence="2 3">
    <name type="scientific">Pseudoalteromonas amylolytica</name>
    <dbReference type="NCBI Taxonomy" id="1859457"/>
    <lineage>
        <taxon>Bacteria</taxon>
        <taxon>Pseudomonadati</taxon>
        <taxon>Pseudomonadota</taxon>
        <taxon>Gammaproteobacteria</taxon>
        <taxon>Alteromonadales</taxon>
        <taxon>Pseudoalteromonadaceae</taxon>
        <taxon>Pseudoalteromonas</taxon>
    </lineage>
</organism>
<evidence type="ECO:0000256" key="1">
    <source>
        <dbReference type="SAM" id="SignalP"/>
    </source>
</evidence>
<sequence length="135" mass="14061">MKKTIATCVLLAASAHCAAEISVIVHPSNGNALDKDSIAKIYLGKAKSFSDGTKVQAVGLSSGSVVDEFTSNVLGKSSSQYKAYWSKLIFTGKGTPPEGLDNEQAVLDFVAQNSDAIGYVDSAKVTSAVKVVGKF</sequence>
<keyword evidence="3" id="KW-1185">Reference proteome</keyword>
<gene>
    <name evidence="2" type="ORF">BET10_14745</name>
</gene>
<reference evidence="2 3" key="1">
    <citation type="submission" date="2016-09" db="EMBL/GenBank/DDBJ databases">
        <title>Pseudoalteromonas amylolytica sp. nov., isolated from the surface seawater.</title>
        <authorList>
            <person name="Wu Y.-H."/>
            <person name="Cheng H."/>
            <person name="Jin X.-B."/>
            <person name="Wang C.-S."/>
            <person name="Xu X.-W."/>
        </authorList>
    </citation>
    <scope>NUCLEOTIDE SEQUENCE [LARGE SCALE GENOMIC DNA]</scope>
    <source>
        <strain evidence="2 3">JW1</strain>
    </source>
</reference>
<accession>A0A1S1MSC7</accession>
<keyword evidence="1" id="KW-0732">Signal</keyword>
<dbReference type="OrthoDB" id="5368544at2"/>
<feature type="signal peptide" evidence="1">
    <location>
        <begin position="1"/>
        <end position="18"/>
    </location>
</feature>